<sequence>MLTKLSFTFGSHQILQGIINDHPDRQFKLMQASTHSNKLALFDLSNKETIFKTPVVLTVLDETMNSDYNGLFYYQSFQVNGDRQQVLYNSLQKVVNNKPGNMNAGLMTSVANKAESTTLVLLTIWPSFEDLTAWKNSDSFRTLTSFTTMGSDNYYYDEVYRSTY</sequence>
<evidence type="ECO:0008006" key="3">
    <source>
        <dbReference type="Google" id="ProtNLM"/>
    </source>
</evidence>
<organism evidence="1 2">
    <name type="scientific">Limosilactobacillus panis</name>
    <dbReference type="NCBI Taxonomy" id="47493"/>
    <lineage>
        <taxon>Bacteria</taxon>
        <taxon>Bacillati</taxon>
        <taxon>Bacillota</taxon>
        <taxon>Bacilli</taxon>
        <taxon>Lactobacillales</taxon>
        <taxon>Lactobacillaceae</taxon>
        <taxon>Limosilactobacillus</taxon>
    </lineage>
</organism>
<accession>A0ABT7VKM7</accession>
<protein>
    <recommendedName>
        <fullName evidence="3">Monooxygenase</fullName>
    </recommendedName>
</protein>
<keyword evidence="2" id="KW-1185">Reference proteome</keyword>
<evidence type="ECO:0000313" key="2">
    <source>
        <dbReference type="Proteomes" id="UP001529423"/>
    </source>
</evidence>
<dbReference type="RefSeq" id="WP_289559001.1">
    <property type="nucleotide sequence ID" value="NZ_JAUDEO010000006.1"/>
</dbReference>
<reference evidence="1 2" key="2">
    <citation type="submission" date="2023-06" db="EMBL/GenBank/DDBJ databases">
        <title>Identification and characterization of horizontal gene transfer across gut microbiota members of farm animals based on homology search.</title>
        <authorList>
            <person name="Schwarzerova J."/>
            <person name="Nykrynova M."/>
            <person name="Jureckova K."/>
            <person name="Cejkova D."/>
            <person name="Rychlik I."/>
        </authorList>
    </citation>
    <scope>NUCLEOTIDE SEQUENCE [LARGE SCALE GENOMIC DNA]</scope>
    <source>
        <strain evidence="1 2">105_WCHN</strain>
    </source>
</reference>
<name>A0ABT7VKM7_9LACO</name>
<reference evidence="2" key="1">
    <citation type="submission" date="2023-06" db="EMBL/GenBank/DDBJ databases">
        <title>Identification and characterization of horizontal gene transfer across gut microbiota members of farm animals based on homology search.</title>
        <authorList>
            <person name="Zeman M."/>
            <person name="Kubasova T."/>
            <person name="Jahodarova E."/>
            <person name="Nykrynova M."/>
            <person name="Rychlik I."/>
        </authorList>
    </citation>
    <scope>NUCLEOTIDE SEQUENCE [LARGE SCALE GENOMIC DNA]</scope>
    <source>
        <strain evidence="2">105_WCHN</strain>
    </source>
</reference>
<evidence type="ECO:0000313" key="1">
    <source>
        <dbReference type="EMBL" id="MDM8333289.1"/>
    </source>
</evidence>
<reference evidence="1 2" key="3">
    <citation type="submission" date="2023-06" db="EMBL/GenBank/DDBJ databases">
        <authorList>
            <person name="Zeman M."/>
            <person name="Kubasova T."/>
            <person name="Jahodarova E."/>
            <person name="Nykrynova M."/>
            <person name="Rychlik I."/>
        </authorList>
    </citation>
    <scope>NUCLEOTIDE SEQUENCE [LARGE SCALE GENOMIC DNA]</scope>
    <source>
        <strain evidence="1 2">105_WCHN</strain>
    </source>
</reference>
<comment type="caution">
    <text evidence="1">The sequence shown here is derived from an EMBL/GenBank/DDBJ whole genome shotgun (WGS) entry which is preliminary data.</text>
</comment>
<dbReference type="EMBL" id="JAUDEO010000006">
    <property type="protein sequence ID" value="MDM8333289.1"/>
    <property type="molecule type" value="Genomic_DNA"/>
</dbReference>
<gene>
    <name evidence="1" type="ORF">QUW46_01640</name>
</gene>
<proteinExistence type="predicted"/>
<dbReference type="Proteomes" id="UP001529423">
    <property type="component" value="Unassembled WGS sequence"/>
</dbReference>